<keyword evidence="3 6" id="KW-0812">Transmembrane</keyword>
<comment type="caution">
    <text evidence="7">The sequence shown here is derived from an EMBL/GenBank/DDBJ whole genome shotgun (WGS) entry which is preliminary data.</text>
</comment>
<feature type="transmembrane region" description="Helical" evidence="6">
    <location>
        <begin position="227"/>
        <end position="248"/>
    </location>
</feature>
<feature type="transmembrane region" description="Helical" evidence="6">
    <location>
        <begin position="45"/>
        <end position="63"/>
    </location>
</feature>
<evidence type="ECO:0000256" key="3">
    <source>
        <dbReference type="ARBA" id="ARBA00022692"/>
    </source>
</evidence>
<gene>
    <name evidence="7" type="ORF">Pmi06nite_66200</name>
</gene>
<feature type="transmembrane region" description="Helical" evidence="6">
    <location>
        <begin position="151"/>
        <end position="174"/>
    </location>
</feature>
<keyword evidence="4 6" id="KW-1133">Transmembrane helix</keyword>
<evidence type="ECO:0000256" key="2">
    <source>
        <dbReference type="ARBA" id="ARBA00022475"/>
    </source>
</evidence>
<evidence type="ECO:0000256" key="5">
    <source>
        <dbReference type="ARBA" id="ARBA00023136"/>
    </source>
</evidence>
<dbReference type="EMBL" id="BOOO01000038">
    <property type="protein sequence ID" value="GII33178.1"/>
    <property type="molecule type" value="Genomic_DNA"/>
</dbReference>
<dbReference type="InterPro" id="IPR022791">
    <property type="entry name" value="L-PG_synthase/AglD"/>
</dbReference>
<reference evidence="7 8" key="1">
    <citation type="submission" date="2021-01" db="EMBL/GenBank/DDBJ databases">
        <title>Whole genome shotgun sequence of Planotetraspora mira NBRC 15435.</title>
        <authorList>
            <person name="Komaki H."/>
            <person name="Tamura T."/>
        </authorList>
    </citation>
    <scope>NUCLEOTIDE SEQUENCE [LARGE SCALE GENOMIC DNA]</scope>
    <source>
        <strain evidence="7 8">NBRC 15435</strain>
    </source>
</reference>
<dbReference type="Pfam" id="PF03706">
    <property type="entry name" value="LPG_synthase_TM"/>
    <property type="match status" value="1"/>
</dbReference>
<accession>A0A8J3TVC6</accession>
<evidence type="ECO:0000313" key="7">
    <source>
        <dbReference type="EMBL" id="GII33178.1"/>
    </source>
</evidence>
<dbReference type="GO" id="GO:0005886">
    <property type="term" value="C:plasma membrane"/>
    <property type="evidence" value="ECO:0007669"/>
    <property type="project" value="UniProtKB-SubCell"/>
</dbReference>
<evidence type="ECO:0000313" key="8">
    <source>
        <dbReference type="Proteomes" id="UP000650628"/>
    </source>
</evidence>
<evidence type="ECO:0000256" key="6">
    <source>
        <dbReference type="SAM" id="Phobius"/>
    </source>
</evidence>
<proteinExistence type="predicted"/>
<feature type="transmembrane region" description="Helical" evidence="6">
    <location>
        <begin position="118"/>
        <end position="139"/>
    </location>
</feature>
<dbReference type="Proteomes" id="UP000650628">
    <property type="component" value="Unassembled WGS sequence"/>
</dbReference>
<evidence type="ECO:0000256" key="1">
    <source>
        <dbReference type="ARBA" id="ARBA00004651"/>
    </source>
</evidence>
<keyword evidence="5 6" id="KW-0472">Membrane</keyword>
<dbReference type="RefSeq" id="WP_203957008.1">
    <property type="nucleotide sequence ID" value="NZ_BOOO01000038.1"/>
</dbReference>
<keyword evidence="8" id="KW-1185">Reference proteome</keyword>
<keyword evidence="2" id="KW-1003">Cell membrane</keyword>
<organism evidence="7 8">
    <name type="scientific">Planotetraspora mira</name>
    <dbReference type="NCBI Taxonomy" id="58121"/>
    <lineage>
        <taxon>Bacteria</taxon>
        <taxon>Bacillati</taxon>
        <taxon>Actinomycetota</taxon>
        <taxon>Actinomycetes</taxon>
        <taxon>Streptosporangiales</taxon>
        <taxon>Streptosporangiaceae</taxon>
        <taxon>Planotetraspora</taxon>
    </lineage>
</organism>
<name>A0A8J3TVC6_9ACTN</name>
<evidence type="ECO:0000256" key="4">
    <source>
        <dbReference type="ARBA" id="ARBA00022989"/>
    </source>
</evidence>
<protein>
    <submittedName>
        <fullName evidence="7">Membrane protein</fullName>
    </submittedName>
</protein>
<feature type="transmembrane region" description="Helical" evidence="6">
    <location>
        <begin position="195"/>
        <end position="221"/>
    </location>
</feature>
<dbReference type="AlphaFoldDB" id="A0A8J3TVC6"/>
<comment type="subcellular location">
    <subcellularLocation>
        <location evidence="1">Cell membrane</location>
        <topology evidence="1">Multi-pass membrane protein</topology>
    </subcellularLocation>
</comment>
<sequence>MSGMSRRKAVRGLFLLVALGFGAWSLAGQWGAVSDGFARLSWPELAGAFVAVLGALGAGMMMWRSLLAEFGSPLSLTSAAKIFFIGQLGKYIPGSAVHVMLAQMEMGRDHGIPRSRSAAAFFLTYPIYLASGLLVGVVTLPVIGGDSVARYAWLLLLVPVLVVALHPAIVNTVIGFGLRRLRRPPLERPLTRRGILAAVGWALSGWALYGVHLALIVHGLGATGTDAVILSFGAFALAWCLGTLAVVFPAGAGVREVAMVAALAPVLDRGSAIAAALCSRLIVSVGDLVCAAMAGAAARGSVPQTGQPAEKH</sequence>